<protein>
    <submittedName>
        <fullName evidence="1">Uncharacterized protein</fullName>
    </submittedName>
</protein>
<organism evidence="1">
    <name type="scientific">Odontella aurita</name>
    <dbReference type="NCBI Taxonomy" id="265563"/>
    <lineage>
        <taxon>Eukaryota</taxon>
        <taxon>Sar</taxon>
        <taxon>Stramenopiles</taxon>
        <taxon>Ochrophyta</taxon>
        <taxon>Bacillariophyta</taxon>
        <taxon>Mediophyceae</taxon>
        <taxon>Biddulphiophycidae</taxon>
        <taxon>Eupodiscales</taxon>
        <taxon>Odontellaceae</taxon>
        <taxon>Odontella</taxon>
    </lineage>
</organism>
<accession>A0A7S4N3K1</accession>
<name>A0A7S4N3K1_9STRA</name>
<gene>
    <name evidence="1" type="ORF">OAUR00152_LOCUS27805</name>
</gene>
<proteinExistence type="predicted"/>
<dbReference type="AlphaFoldDB" id="A0A7S4N3K1"/>
<evidence type="ECO:0000313" key="1">
    <source>
        <dbReference type="EMBL" id="CAE2263244.1"/>
    </source>
</evidence>
<sequence>MMKKILHPFGSKEEKQKELEEIEKFQYVHKRNKDEVILASSLGVNPTTKAGGTLTLLLTEKMWSHNKITDFADKITDKILSSDKLKTSWKVSPGAQGKSSPMAKHNLVILDDSGEKAIAMIVRHAHISSSSHYDIFSAEPVRSGQRPSSHQKYDKKPLYHLGKVQRDEDDKGFTMDMYSGKGGYEDDAFTMEDFSTGKFFEQDILLVRRAEKAAATLRRGRFPDGVVTPAWEGTVAPGIDPLIILCLAAIYDDQQL</sequence>
<reference evidence="1" key="1">
    <citation type="submission" date="2021-01" db="EMBL/GenBank/DDBJ databases">
        <authorList>
            <person name="Corre E."/>
            <person name="Pelletier E."/>
            <person name="Niang G."/>
            <person name="Scheremetjew M."/>
            <person name="Finn R."/>
            <person name="Kale V."/>
            <person name="Holt S."/>
            <person name="Cochrane G."/>
            <person name="Meng A."/>
            <person name="Brown T."/>
            <person name="Cohen L."/>
        </authorList>
    </citation>
    <scope>NUCLEOTIDE SEQUENCE</scope>
    <source>
        <strain evidence="1">Isolate 1302-5</strain>
    </source>
</reference>
<dbReference type="EMBL" id="HBKQ01040375">
    <property type="protein sequence ID" value="CAE2263244.1"/>
    <property type="molecule type" value="Transcribed_RNA"/>
</dbReference>